<feature type="region of interest" description="Disordered" evidence="1">
    <location>
        <begin position="1"/>
        <end position="42"/>
    </location>
</feature>
<protein>
    <submittedName>
        <fullName evidence="2">Uncharacterized protein</fullName>
    </submittedName>
</protein>
<keyword evidence="3" id="KW-1185">Reference proteome</keyword>
<evidence type="ECO:0000313" key="3">
    <source>
        <dbReference type="Proteomes" id="UP001306592"/>
    </source>
</evidence>
<evidence type="ECO:0000256" key="1">
    <source>
        <dbReference type="SAM" id="MobiDB-lite"/>
    </source>
</evidence>
<proteinExistence type="predicted"/>
<organism evidence="2 3">
    <name type="scientific">Erwinia aphidicola</name>
    <dbReference type="NCBI Taxonomy" id="68334"/>
    <lineage>
        <taxon>Bacteria</taxon>
        <taxon>Pseudomonadati</taxon>
        <taxon>Pseudomonadota</taxon>
        <taxon>Gammaproteobacteria</taxon>
        <taxon>Enterobacterales</taxon>
        <taxon>Erwiniaceae</taxon>
        <taxon>Erwinia</taxon>
    </lineage>
</organism>
<sequence>MAKAPLSRPVMQKPDVASGESHSRLTNVKVNRNRTTSETPKTVRMTPAEKVMCSELADEIQSMTTKTITDSTLIRAALYLAREAGPEKMLEVIKDNL</sequence>
<dbReference type="RefSeq" id="WP_336203761.1">
    <property type="nucleotide sequence ID" value="NZ_JBANEI010000022.1"/>
</dbReference>
<feature type="compositionally biased region" description="Polar residues" evidence="1">
    <location>
        <begin position="24"/>
        <end position="40"/>
    </location>
</feature>
<dbReference type="Proteomes" id="UP001306592">
    <property type="component" value="Unassembled WGS sequence"/>
</dbReference>
<reference evidence="2 3" key="1">
    <citation type="submission" date="2024-02" db="EMBL/GenBank/DDBJ databases">
        <title>First report Erwinia aphidicola in onion in Chile.</title>
        <authorList>
            <person name="Valenzuela M."/>
            <person name="Pena M."/>
            <person name="Dutta B."/>
        </authorList>
    </citation>
    <scope>NUCLEOTIDE SEQUENCE [LARGE SCALE GENOMIC DNA]</scope>
    <source>
        <strain evidence="2 3">QCJ3A</strain>
    </source>
</reference>
<accession>A0ABU8DMS4</accession>
<gene>
    <name evidence="2" type="ORF">V8N49_21345</name>
</gene>
<comment type="caution">
    <text evidence="2">The sequence shown here is derived from an EMBL/GenBank/DDBJ whole genome shotgun (WGS) entry which is preliminary data.</text>
</comment>
<name>A0ABU8DMS4_ERWAP</name>
<dbReference type="EMBL" id="JBANEI010000022">
    <property type="protein sequence ID" value="MEI2684188.1"/>
    <property type="molecule type" value="Genomic_DNA"/>
</dbReference>
<evidence type="ECO:0000313" key="2">
    <source>
        <dbReference type="EMBL" id="MEI2684188.1"/>
    </source>
</evidence>